<feature type="compositionally biased region" description="Acidic residues" evidence="1">
    <location>
        <begin position="435"/>
        <end position="446"/>
    </location>
</feature>
<dbReference type="GeneID" id="25324700"/>
<feature type="region of interest" description="Disordered" evidence="1">
    <location>
        <begin position="412"/>
        <end position="455"/>
    </location>
</feature>
<feature type="compositionally biased region" description="Low complexity" evidence="1">
    <location>
        <begin position="380"/>
        <end position="390"/>
    </location>
</feature>
<dbReference type="AlphaFoldDB" id="A0A0D2ERB0"/>
<accession>A0A0D2ERB0</accession>
<evidence type="ECO:0000256" key="1">
    <source>
        <dbReference type="SAM" id="MobiDB-lite"/>
    </source>
</evidence>
<dbReference type="EMBL" id="KN847318">
    <property type="protein sequence ID" value="KIW58253.1"/>
    <property type="molecule type" value="Genomic_DNA"/>
</dbReference>
<name>A0A0D2ERB0_9EURO</name>
<gene>
    <name evidence="2" type="ORF">PV05_02792</name>
</gene>
<feature type="compositionally biased region" description="Polar residues" evidence="1">
    <location>
        <begin position="53"/>
        <end position="70"/>
    </location>
</feature>
<reference evidence="2 3" key="1">
    <citation type="submission" date="2015-01" db="EMBL/GenBank/DDBJ databases">
        <title>The Genome Sequence of Exophiala xenobiotica CBS118157.</title>
        <authorList>
            <consortium name="The Broad Institute Genomics Platform"/>
            <person name="Cuomo C."/>
            <person name="de Hoog S."/>
            <person name="Gorbushina A."/>
            <person name="Stielow B."/>
            <person name="Teixiera M."/>
            <person name="Abouelleil A."/>
            <person name="Chapman S.B."/>
            <person name="Priest M."/>
            <person name="Young S.K."/>
            <person name="Wortman J."/>
            <person name="Nusbaum C."/>
            <person name="Birren B."/>
        </authorList>
    </citation>
    <scope>NUCLEOTIDE SEQUENCE [LARGE SCALE GENOMIC DNA]</scope>
    <source>
        <strain evidence="2 3">CBS 118157</strain>
    </source>
</reference>
<dbReference type="HOGENOM" id="CLU_458581_0_0_1"/>
<evidence type="ECO:0000313" key="2">
    <source>
        <dbReference type="EMBL" id="KIW58253.1"/>
    </source>
</evidence>
<proteinExistence type="predicted"/>
<dbReference type="STRING" id="348802.A0A0D2ERB0"/>
<keyword evidence="3" id="KW-1185">Reference proteome</keyword>
<organism evidence="2 3">
    <name type="scientific">Exophiala xenobiotica</name>
    <dbReference type="NCBI Taxonomy" id="348802"/>
    <lineage>
        <taxon>Eukaryota</taxon>
        <taxon>Fungi</taxon>
        <taxon>Dikarya</taxon>
        <taxon>Ascomycota</taxon>
        <taxon>Pezizomycotina</taxon>
        <taxon>Eurotiomycetes</taxon>
        <taxon>Chaetothyriomycetidae</taxon>
        <taxon>Chaetothyriales</taxon>
        <taxon>Herpotrichiellaceae</taxon>
        <taxon>Exophiala</taxon>
    </lineage>
</organism>
<evidence type="ECO:0000313" key="3">
    <source>
        <dbReference type="Proteomes" id="UP000054342"/>
    </source>
</evidence>
<feature type="compositionally biased region" description="Low complexity" evidence="1">
    <location>
        <begin position="95"/>
        <end position="107"/>
    </location>
</feature>
<dbReference type="RefSeq" id="XP_013318837.1">
    <property type="nucleotide sequence ID" value="XM_013463383.1"/>
</dbReference>
<dbReference type="OrthoDB" id="10568244at2759"/>
<feature type="region of interest" description="Disordered" evidence="1">
    <location>
        <begin position="316"/>
        <end position="390"/>
    </location>
</feature>
<dbReference type="Proteomes" id="UP000054342">
    <property type="component" value="Unassembled WGS sequence"/>
</dbReference>
<sequence>MSSPPGSPTEAGFESHDTNLPTATSFLVDGTTQDTLQNDRDETSSTIDDDSSNLPTTTSPVLNGTTPDTLQNDRSDTSSILDDDSSNLPTTTNPLLDDATSDTTLTDPEQISPILSEVHDDTVIVSSVKATGVQGVDLQDLAAAANLLRQLDFPTTTSTRRVQPCNTPETAAALPDTTSAWTEQTWSFSNLQPLHPSRAPYTQFPRQPRHLTNGFHDEDHSAIPTTPTPRQGSLARIRVPQPTTNGDIDGYAPRNNVQALRDLENAARLRRAATTTNNNLRDLDVAFPQVNGILPETAAPAEADIATPHVSRRHAINGLPHTPARPGSPEATASPQPHSTHRLRRVGRSSSLRSLSLSPEPILPSPDRQRTGTPSPPASDAGMDQDAAAEAATDAALEAFVERLAAVAAGFAAAPEPEPQQVDEVIDDWRAPDDYMSDDEDEEDDREGGAPLNLDEFPVGDVVGARLRAGFQALAAARHQVDLLDGDDGDLPAQGNRGAPAAVRARMELLLVEENFTGAIRGLMEDLAFEREVAGVARRGFEHFQEEARRLTGLLGRVRVEAGAASDEAFAYASHIFVMRMELAVARRRLRDAGL</sequence>
<feature type="compositionally biased region" description="Polar residues" evidence="1">
    <location>
        <begin position="18"/>
        <end position="36"/>
    </location>
</feature>
<feature type="region of interest" description="Disordered" evidence="1">
    <location>
        <begin position="1"/>
        <end position="107"/>
    </location>
</feature>
<protein>
    <submittedName>
        <fullName evidence="2">Uncharacterized protein</fullName>
    </submittedName>
</protein>
<feature type="compositionally biased region" description="Low complexity" evidence="1">
    <location>
        <begin position="348"/>
        <end position="360"/>
    </location>
</feature>